<keyword evidence="2" id="KW-1185">Reference proteome</keyword>
<dbReference type="EMBL" id="JAVIZA010000001">
    <property type="protein sequence ID" value="MDR6167264.1"/>
    <property type="molecule type" value="Genomic_DNA"/>
</dbReference>
<accession>A0ABU1I059</accession>
<dbReference type="RefSeq" id="WP_137750659.1">
    <property type="nucleotide sequence ID" value="NZ_JAVIZA010000001.1"/>
</dbReference>
<proteinExistence type="predicted"/>
<evidence type="ECO:0000313" key="2">
    <source>
        <dbReference type="Proteomes" id="UP001260188"/>
    </source>
</evidence>
<comment type="caution">
    <text evidence="1">The sequence shown here is derived from an EMBL/GenBank/DDBJ whole genome shotgun (WGS) entry which is preliminary data.</text>
</comment>
<reference evidence="1 2" key="1">
    <citation type="submission" date="2023-08" db="EMBL/GenBank/DDBJ databases">
        <title>Functional and genomic diversity of the sorghum phyllosphere microbiome.</title>
        <authorList>
            <person name="Shade A."/>
        </authorList>
    </citation>
    <scope>NUCLEOTIDE SEQUENCE [LARGE SCALE GENOMIC DNA]</scope>
    <source>
        <strain evidence="1 2">SORGH_AS_0919</strain>
    </source>
</reference>
<evidence type="ECO:0000313" key="1">
    <source>
        <dbReference type="EMBL" id="MDR6167264.1"/>
    </source>
</evidence>
<sequence length="102" mass="11005">MTMVDVRIDYGAMRASRNAYANMRDVLDGATRAMSNVSGAAVPQDVLRRRLEDLHDSWGGGIDKLARYAEDAGTGLEGILEAFQQLDTELGNSMVPQEGSAS</sequence>
<name>A0ABU1I059_9MICO</name>
<dbReference type="Proteomes" id="UP001260188">
    <property type="component" value="Unassembled WGS sequence"/>
</dbReference>
<evidence type="ECO:0008006" key="3">
    <source>
        <dbReference type="Google" id="ProtNLM"/>
    </source>
</evidence>
<gene>
    <name evidence="1" type="ORF">QE367_001468</name>
</gene>
<organism evidence="1 2">
    <name type="scientific">Microbacterium paludicola</name>
    <dbReference type="NCBI Taxonomy" id="300019"/>
    <lineage>
        <taxon>Bacteria</taxon>
        <taxon>Bacillati</taxon>
        <taxon>Actinomycetota</taxon>
        <taxon>Actinomycetes</taxon>
        <taxon>Micrococcales</taxon>
        <taxon>Microbacteriaceae</taxon>
        <taxon>Microbacterium</taxon>
    </lineage>
</organism>
<protein>
    <recommendedName>
        <fullName evidence="3">WXG100 family type VII secretion target</fullName>
    </recommendedName>
</protein>